<dbReference type="InterPro" id="IPR029056">
    <property type="entry name" value="Ribokinase-like"/>
</dbReference>
<proteinExistence type="predicted"/>
<accession>A0A927RDH6</accession>
<organism evidence="1 2">
    <name type="scientific">Sporosarcina limicola</name>
    <dbReference type="NCBI Taxonomy" id="34101"/>
    <lineage>
        <taxon>Bacteria</taxon>
        <taxon>Bacillati</taxon>
        <taxon>Bacillota</taxon>
        <taxon>Bacilli</taxon>
        <taxon>Bacillales</taxon>
        <taxon>Caryophanaceae</taxon>
        <taxon>Sporosarcina</taxon>
    </lineage>
</organism>
<gene>
    <name evidence="1" type="ORF">H4683_000756</name>
</gene>
<dbReference type="EMBL" id="JADBEL010000003">
    <property type="protein sequence ID" value="MBE1553682.1"/>
    <property type="molecule type" value="Genomic_DNA"/>
</dbReference>
<reference evidence="1" key="1">
    <citation type="submission" date="2020-10" db="EMBL/GenBank/DDBJ databases">
        <title>Genomic Encyclopedia of Type Strains, Phase IV (KMG-IV): sequencing the most valuable type-strain genomes for metagenomic binning, comparative biology and taxonomic classification.</title>
        <authorList>
            <person name="Goeker M."/>
        </authorList>
    </citation>
    <scope>NUCLEOTIDE SEQUENCE</scope>
    <source>
        <strain evidence="1">DSM 13886</strain>
    </source>
</reference>
<dbReference type="SUPFAM" id="SSF53613">
    <property type="entry name" value="Ribokinase-like"/>
    <property type="match status" value="1"/>
</dbReference>
<dbReference type="Gene3D" id="3.40.1190.20">
    <property type="match status" value="1"/>
</dbReference>
<protein>
    <submittedName>
        <fullName evidence="1">Sugar/nucleoside kinase (Ribokinase family)</fullName>
    </submittedName>
</protein>
<dbReference type="Proteomes" id="UP000658225">
    <property type="component" value="Unassembled WGS sequence"/>
</dbReference>
<name>A0A927RDH6_9BACL</name>
<keyword evidence="2" id="KW-1185">Reference proteome</keyword>
<comment type="caution">
    <text evidence="1">The sequence shown here is derived from an EMBL/GenBank/DDBJ whole genome shotgun (WGS) entry which is preliminary data.</text>
</comment>
<dbReference type="AlphaFoldDB" id="A0A927RDH6"/>
<dbReference type="GO" id="GO:0016301">
    <property type="term" value="F:kinase activity"/>
    <property type="evidence" value="ECO:0007669"/>
    <property type="project" value="UniProtKB-KW"/>
</dbReference>
<evidence type="ECO:0000313" key="1">
    <source>
        <dbReference type="EMBL" id="MBE1553682.1"/>
    </source>
</evidence>
<keyword evidence="1" id="KW-0418">Kinase</keyword>
<sequence length="96" mass="10729">MSALDIIREIRASGTKMVYDFDVAHLEPGDELFIEEMDIVFFNTVGFDVYRNEQSYEQAVAQLLDFGTEIVVVTNAENGCVVYTKKSASKCSGNFS</sequence>
<keyword evidence="1" id="KW-0808">Transferase</keyword>
<evidence type="ECO:0000313" key="2">
    <source>
        <dbReference type="Proteomes" id="UP000658225"/>
    </source>
</evidence>